<dbReference type="NCBIfam" id="NF010543">
    <property type="entry name" value="PRK13933.1"/>
    <property type="match status" value="1"/>
</dbReference>
<evidence type="ECO:0000259" key="4">
    <source>
        <dbReference type="Pfam" id="PF01975"/>
    </source>
</evidence>
<comment type="catalytic activity">
    <reaction evidence="3">
        <text>a ribonucleoside 5'-phosphate + H2O = a ribonucleoside + phosphate</text>
        <dbReference type="Rhea" id="RHEA:12484"/>
        <dbReference type="ChEBI" id="CHEBI:15377"/>
        <dbReference type="ChEBI" id="CHEBI:18254"/>
        <dbReference type="ChEBI" id="CHEBI:43474"/>
        <dbReference type="ChEBI" id="CHEBI:58043"/>
        <dbReference type="EC" id="3.1.3.5"/>
    </reaction>
</comment>
<feature type="binding site" evidence="3">
    <location>
        <position position="39"/>
    </location>
    <ligand>
        <name>a divalent metal cation</name>
        <dbReference type="ChEBI" id="CHEBI:60240"/>
    </ligand>
</feature>
<evidence type="ECO:0000256" key="1">
    <source>
        <dbReference type="ARBA" id="ARBA00022490"/>
    </source>
</evidence>
<dbReference type="InterPro" id="IPR030048">
    <property type="entry name" value="SurE"/>
</dbReference>
<feature type="binding site" evidence="3">
    <location>
        <position position="9"/>
    </location>
    <ligand>
        <name>a divalent metal cation</name>
        <dbReference type="ChEBI" id="CHEBI:60240"/>
    </ligand>
</feature>
<keyword evidence="3" id="KW-0479">Metal-binding</keyword>
<reference evidence="5 6" key="1">
    <citation type="submission" date="2021-06" db="EMBL/GenBank/DDBJ databases">
        <authorList>
            <person name="Sun Q."/>
            <person name="Li D."/>
        </authorList>
    </citation>
    <scope>NUCLEOTIDE SEQUENCE [LARGE SCALE GENOMIC DNA]</scope>
    <source>
        <strain evidence="5 6">MSJ-4</strain>
    </source>
</reference>
<dbReference type="HAMAP" id="MF_00060">
    <property type="entry name" value="SurE"/>
    <property type="match status" value="1"/>
</dbReference>
<evidence type="ECO:0000256" key="2">
    <source>
        <dbReference type="ARBA" id="ARBA00022741"/>
    </source>
</evidence>
<keyword evidence="3 5" id="KW-0378">Hydrolase</keyword>
<keyword evidence="1 3" id="KW-0963">Cytoplasm</keyword>
<dbReference type="EC" id="3.1.3.5" evidence="3"/>
<comment type="subcellular location">
    <subcellularLocation>
        <location evidence="3">Cytoplasm</location>
    </subcellularLocation>
</comment>
<proteinExistence type="inferred from homology"/>
<comment type="similarity">
    <text evidence="3">Belongs to the SurE nucleotidase family.</text>
</comment>
<dbReference type="EMBL" id="JAHLQL010000001">
    <property type="protein sequence ID" value="MBU5590446.1"/>
    <property type="molecule type" value="Genomic_DNA"/>
</dbReference>
<dbReference type="Proteomes" id="UP000736583">
    <property type="component" value="Unassembled WGS sequence"/>
</dbReference>
<dbReference type="PANTHER" id="PTHR30457">
    <property type="entry name" value="5'-NUCLEOTIDASE SURE"/>
    <property type="match status" value="1"/>
</dbReference>
<name>A0ABS6EW39_9CLOT</name>
<dbReference type="PANTHER" id="PTHR30457:SF12">
    <property type="entry name" value="5'_3'-NUCLEOTIDASE SURE"/>
    <property type="match status" value="1"/>
</dbReference>
<dbReference type="NCBIfam" id="TIGR00087">
    <property type="entry name" value="surE"/>
    <property type="match status" value="1"/>
</dbReference>
<dbReference type="RefSeq" id="WP_216455648.1">
    <property type="nucleotide sequence ID" value="NZ_JAHLQL010000001.1"/>
</dbReference>
<feature type="domain" description="Survival protein SurE-like phosphatase/nucleotidase" evidence="4">
    <location>
        <begin position="3"/>
        <end position="190"/>
    </location>
</feature>
<comment type="cofactor">
    <cofactor evidence="3">
        <name>a divalent metal cation</name>
        <dbReference type="ChEBI" id="CHEBI:60240"/>
    </cofactor>
    <text evidence="3">Binds 1 divalent metal cation per subunit.</text>
</comment>
<organism evidence="5 6">
    <name type="scientific">Clostridium simiarum</name>
    <dbReference type="NCBI Taxonomy" id="2841506"/>
    <lineage>
        <taxon>Bacteria</taxon>
        <taxon>Bacillati</taxon>
        <taxon>Bacillota</taxon>
        <taxon>Clostridia</taxon>
        <taxon>Eubacteriales</taxon>
        <taxon>Clostridiaceae</taxon>
        <taxon>Clostridium</taxon>
    </lineage>
</organism>
<evidence type="ECO:0000313" key="5">
    <source>
        <dbReference type="EMBL" id="MBU5590446.1"/>
    </source>
</evidence>
<comment type="function">
    <text evidence="3">Nucleotidase that shows phosphatase activity on nucleoside 5'-monophosphates.</text>
</comment>
<protein>
    <recommendedName>
        <fullName evidence="3">5'-nucleotidase SurE</fullName>
        <ecNumber evidence="3">3.1.3.5</ecNumber>
    </recommendedName>
    <alternativeName>
        <fullName evidence="3">Nucleoside 5'-monophosphate phosphohydrolase</fullName>
    </alternativeName>
</protein>
<accession>A0ABS6EW39</accession>
<dbReference type="InterPro" id="IPR002828">
    <property type="entry name" value="SurE-like_Pase/nucleotidase"/>
</dbReference>
<evidence type="ECO:0000256" key="3">
    <source>
        <dbReference type="HAMAP-Rule" id="MF_00060"/>
    </source>
</evidence>
<sequence>MRILITNDDGIDAEGIYAIAEILAKKHEVFVVAPHSQRSASSHSITLNKPLIIKEVTLGDLNVKAYSISGTPADCVRVGIDMIIKEPIDLVVSGINKGLNVGTDVLYSGTVSAAVEAALYNIPSIAISKEIKKESEGDYCYAAEVGEEILNIFKDKSVGNEVVINVNVPYRPKEEVKGFKVCKVGKSKYKHNYVEFISEDGSKGYRVNGEMLEKDFQGDDVDYLKEGYVTITPLRYDLNNANILKGVKSIID</sequence>
<feature type="binding site" evidence="3">
    <location>
        <position position="8"/>
    </location>
    <ligand>
        <name>a divalent metal cation</name>
        <dbReference type="ChEBI" id="CHEBI:60240"/>
    </ligand>
</feature>
<dbReference type="Pfam" id="PF01975">
    <property type="entry name" value="SurE"/>
    <property type="match status" value="1"/>
</dbReference>
<feature type="binding site" evidence="3">
    <location>
        <position position="96"/>
    </location>
    <ligand>
        <name>a divalent metal cation</name>
        <dbReference type="ChEBI" id="CHEBI:60240"/>
    </ligand>
</feature>
<keyword evidence="2 3" id="KW-0547">Nucleotide-binding</keyword>
<dbReference type="GO" id="GO:0008254">
    <property type="term" value="F:3'-nucleotidase activity"/>
    <property type="evidence" value="ECO:0007669"/>
    <property type="project" value="UniProtKB-EC"/>
</dbReference>
<gene>
    <name evidence="3 5" type="primary">surE</name>
    <name evidence="5" type="ORF">KQI89_01585</name>
</gene>
<dbReference type="NCBIfam" id="NF001490">
    <property type="entry name" value="PRK00346.1-4"/>
    <property type="match status" value="1"/>
</dbReference>
<keyword evidence="6" id="KW-1185">Reference proteome</keyword>
<evidence type="ECO:0000313" key="6">
    <source>
        <dbReference type="Proteomes" id="UP000736583"/>
    </source>
</evidence>
<comment type="caution">
    <text evidence="5">The sequence shown here is derived from an EMBL/GenBank/DDBJ whole genome shotgun (WGS) entry which is preliminary data.</text>
</comment>